<keyword evidence="1" id="KW-0687">Ribonucleoprotein</keyword>
<feature type="non-terminal residue" evidence="1">
    <location>
        <position position="175"/>
    </location>
</feature>
<sequence length="175" mass="19319">EPTWMAPMLPFKGNSHYNRKTEGICIMYLRSFYLQLVPFLSLKSQLNTGLMTVPQFVPATGATSIADCFTSGTFTSESLAAFRKPCLLVGPEPRADPKPKSWKRKSLQLCKGKKNRVKLSISPAPYFTATKFMVADWLEGAQGALFLVSLSCLKPEQCWSAALTARTSEFVGEAP</sequence>
<gene>
    <name evidence="1" type="ORF">J0S82_001622</name>
</gene>
<comment type="caution">
    <text evidence="1">The sequence shown here is derived from an EMBL/GenBank/DDBJ whole genome shotgun (WGS) entry which is preliminary data.</text>
</comment>
<dbReference type="Gene3D" id="3.40.50.10490">
    <property type="entry name" value="Glucose-6-phosphate isomerase like protein, domain 1"/>
    <property type="match status" value="1"/>
</dbReference>
<dbReference type="AlphaFoldDB" id="A0A8J6A033"/>
<reference evidence="1" key="1">
    <citation type="journal article" date="2021" name="Evol. Appl.">
        <title>The genome of the Pyrenean desman and the effects of bottlenecks and inbreeding on the genomic landscape of an endangered species.</title>
        <authorList>
            <person name="Escoda L."/>
            <person name="Castresana J."/>
        </authorList>
    </citation>
    <scope>NUCLEOTIDE SEQUENCE</scope>
    <source>
        <strain evidence="1">IBE-C5619</strain>
    </source>
</reference>
<organism evidence="1 2">
    <name type="scientific">Galemys pyrenaicus</name>
    <name type="common">Iberian desman</name>
    <name type="synonym">Pyrenean desman</name>
    <dbReference type="NCBI Taxonomy" id="202257"/>
    <lineage>
        <taxon>Eukaryota</taxon>
        <taxon>Metazoa</taxon>
        <taxon>Chordata</taxon>
        <taxon>Craniata</taxon>
        <taxon>Vertebrata</taxon>
        <taxon>Euteleostomi</taxon>
        <taxon>Mammalia</taxon>
        <taxon>Eutheria</taxon>
        <taxon>Laurasiatheria</taxon>
        <taxon>Eulipotyphla</taxon>
        <taxon>Talpidae</taxon>
        <taxon>Galemys</taxon>
    </lineage>
</organism>
<dbReference type="GO" id="GO:0005840">
    <property type="term" value="C:ribosome"/>
    <property type="evidence" value="ECO:0007669"/>
    <property type="project" value="UniProtKB-KW"/>
</dbReference>
<evidence type="ECO:0000313" key="1">
    <source>
        <dbReference type="EMBL" id="KAG8508120.1"/>
    </source>
</evidence>
<keyword evidence="1" id="KW-0689">Ribosomal protein</keyword>
<dbReference type="Proteomes" id="UP000700334">
    <property type="component" value="Unassembled WGS sequence"/>
</dbReference>
<proteinExistence type="predicted"/>
<dbReference type="EMBL" id="JAGFMF010012069">
    <property type="protein sequence ID" value="KAG8508120.1"/>
    <property type="molecule type" value="Genomic_DNA"/>
</dbReference>
<evidence type="ECO:0000313" key="2">
    <source>
        <dbReference type="Proteomes" id="UP000700334"/>
    </source>
</evidence>
<feature type="non-terminal residue" evidence="1">
    <location>
        <position position="1"/>
    </location>
</feature>
<keyword evidence="2" id="KW-1185">Reference proteome</keyword>
<accession>A0A8J6A033</accession>
<name>A0A8J6A033_GALPY</name>
<protein>
    <submittedName>
        <fullName evidence="1">40S ribosomal protein SA</fullName>
    </submittedName>
</protein>